<dbReference type="HAMAP" id="MF_01334">
    <property type="entry name" value="Ribosomal_bL25_CTC"/>
    <property type="match status" value="1"/>
</dbReference>
<dbReference type="InterPro" id="IPR011035">
    <property type="entry name" value="Ribosomal_bL25/Gln-tRNA_synth"/>
</dbReference>
<evidence type="ECO:0000256" key="1">
    <source>
        <dbReference type="ARBA" id="ARBA00022730"/>
    </source>
</evidence>
<evidence type="ECO:0000313" key="10">
    <source>
        <dbReference type="Proteomes" id="UP000242949"/>
    </source>
</evidence>
<dbReference type="InterPro" id="IPR020057">
    <property type="entry name" value="Ribosomal_bL25_b-dom"/>
</dbReference>
<dbReference type="GO" id="GO:0003735">
    <property type="term" value="F:structural constituent of ribosome"/>
    <property type="evidence" value="ECO:0007669"/>
    <property type="project" value="InterPro"/>
</dbReference>
<feature type="compositionally biased region" description="Acidic residues" evidence="6">
    <location>
        <begin position="182"/>
        <end position="198"/>
    </location>
</feature>
<evidence type="ECO:0000256" key="2">
    <source>
        <dbReference type="ARBA" id="ARBA00022884"/>
    </source>
</evidence>
<dbReference type="Pfam" id="PF01386">
    <property type="entry name" value="Ribosomal_L25p"/>
    <property type="match status" value="1"/>
</dbReference>
<dbReference type="GO" id="GO:0008097">
    <property type="term" value="F:5S rRNA binding"/>
    <property type="evidence" value="ECO:0007669"/>
    <property type="project" value="InterPro"/>
</dbReference>
<comment type="similarity">
    <text evidence="5">Belongs to the bacterial ribosomal protein bL25 family. CTC subfamily.</text>
</comment>
<evidence type="ECO:0000259" key="7">
    <source>
        <dbReference type="Pfam" id="PF01386"/>
    </source>
</evidence>
<dbReference type="Pfam" id="PF14693">
    <property type="entry name" value="Ribosomal_TL5_C"/>
    <property type="match status" value="1"/>
</dbReference>
<dbReference type="GO" id="GO:0022625">
    <property type="term" value="C:cytosolic large ribosomal subunit"/>
    <property type="evidence" value="ECO:0007669"/>
    <property type="project" value="TreeGrafter"/>
</dbReference>
<comment type="subunit">
    <text evidence="5">Part of the 50S ribosomal subunit; part of the 5S rRNA/L5/L18/L25 subcomplex. Contacts the 5S rRNA. Binds to the 5S rRNA independently of L5 and L18.</text>
</comment>
<sequence>MATLKAVRRNDLTKGSTKSIRDAGMVPSVVYGHNNDPITVAVNTIELLKTVRDEGRNTIISLDVEDGETVDVMLHDYQIEPLKDQLIHADFYVVDMSQEMDVNVSVHLLGEAIGSKEGGVLQQPLYEVLVRAKPREIPEEITVDVSELNVGDSIMISDLKDGKNYEILEDENTTIVTVTAPDSEEDLEETEEDEDAEPELVGQKGDSGEEEEETE</sequence>
<dbReference type="GO" id="GO:0006412">
    <property type="term" value="P:translation"/>
    <property type="evidence" value="ECO:0007669"/>
    <property type="project" value="UniProtKB-UniRule"/>
</dbReference>
<evidence type="ECO:0000256" key="5">
    <source>
        <dbReference type="HAMAP-Rule" id="MF_01334"/>
    </source>
</evidence>
<dbReference type="NCBIfam" id="TIGR00731">
    <property type="entry name" value="bL25_bact_ctc"/>
    <property type="match status" value="1"/>
</dbReference>
<dbReference type="InterPro" id="IPR029751">
    <property type="entry name" value="Ribosomal_L25_dom"/>
</dbReference>
<dbReference type="EMBL" id="FMYI01000011">
    <property type="protein sequence ID" value="SDC55559.1"/>
    <property type="molecule type" value="Genomic_DNA"/>
</dbReference>
<dbReference type="InterPro" id="IPR020930">
    <property type="entry name" value="Ribosomal_uL5_bac-type"/>
</dbReference>
<dbReference type="NCBIfam" id="NF004133">
    <property type="entry name" value="PRK05618.2-4"/>
    <property type="match status" value="1"/>
</dbReference>
<name>A0A1G6MJ71_9BACI</name>
<dbReference type="Proteomes" id="UP000242949">
    <property type="component" value="Unassembled WGS sequence"/>
</dbReference>
<dbReference type="PANTHER" id="PTHR33284:SF1">
    <property type="entry name" value="RIBOSOMAL PROTEIN L25_GLN-TRNA SYNTHETASE, ANTI-CODON-BINDING DOMAIN-CONTAINING PROTEIN"/>
    <property type="match status" value="1"/>
</dbReference>
<reference evidence="10" key="1">
    <citation type="submission" date="2016-09" db="EMBL/GenBank/DDBJ databases">
        <authorList>
            <person name="Varghese N."/>
            <person name="Submissions S."/>
        </authorList>
    </citation>
    <scope>NUCLEOTIDE SEQUENCE [LARGE SCALE GENOMIC DNA]</scope>
    <source>
        <strain evidence="10">S5</strain>
    </source>
</reference>
<gene>
    <name evidence="5" type="primary">rplY</name>
    <name evidence="5" type="synonym">ctc</name>
    <name evidence="9" type="ORF">SAMN05421734_11137</name>
</gene>
<feature type="domain" description="Large ribosomal subunit protein bL25 L25" evidence="7">
    <location>
        <begin position="4"/>
        <end position="91"/>
    </location>
</feature>
<feature type="domain" description="Large ribosomal subunit protein bL25 beta" evidence="8">
    <location>
        <begin position="100"/>
        <end position="181"/>
    </location>
</feature>
<evidence type="ECO:0000256" key="3">
    <source>
        <dbReference type="ARBA" id="ARBA00022980"/>
    </source>
</evidence>
<dbReference type="STRING" id="1612202.SAMN05421734_11137"/>
<evidence type="ECO:0000259" key="8">
    <source>
        <dbReference type="Pfam" id="PF14693"/>
    </source>
</evidence>
<dbReference type="CDD" id="cd00495">
    <property type="entry name" value="Ribosomal_L25_TL5_CTC"/>
    <property type="match status" value="1"/>
</dbReference>
<evidence type="ECO:0000313" key="9">
    <source>
        <dbReference type="EMBL" id="SDC55559.1"/>
    </source>
</evidence>
<keyword evidence="4 5" id="KW-0687">Ribonucleoprotein</keyword>
<dbReference type="AlphaFoldDB" id="A0A1G6MJ71"/>
<keyword evidence="1 5" id="KW-0699">rRNA-binding</keyword>
<dbReference type="InterPro" id="IPR037121">
    <property type="entry name" value="Ribosomal_bL25_C"/>
</dbReference>
<dbReference type="InterPro" id="IPR001021">
    <property type="entry name" value="Ribosomal_bL25_long"/>
</dbReference>
<evidence type="ECO:0000256" key="6">
    <source>
        <dbReference type="SAM" id="MobiDB-lite"/>
    </source>
</evidence>
<accession>A0A1G6MJ71</accession>
<proteinExistence type="inferred from homology"/>
<comment type="function">
    <text evidence="5">This is one of the proteins that binds to the 5S RNA in the ribosome where it forms part of the central protuberance.</text>
</comment>
<dbReference type="Gene3D" id="2.170.120.20">
    <property type="entry name" value="Ribosomal protein L25, beta domain"/>
    <property type="match status" value="1"/>
</dbReference>
<dbReference type="SUPFAM" id="SSF50715">
    <property type="entry name" value="Ribosomal protein L25-like"/>
    <property type="match status" value="1"/>
</dbReference>
<dbReference type="Gene3D" id="2.40.240.10">
    <property type="entry name" value="Ribosomal Protein L25, Chain P"/>
    <property type="match status" value="1"/>
</dbReference>
<keyword evidence="10" id="KW-1185">Reference proteome</keyword>
<protein>
    <recommendedName>
        <fullName evidence="5">Large ribosomal subunit protein bL25</fullName>
    </recommendedName>
    <alternativeName>
        <fullName evidence="5">General stress protein CTC</fullName>
    </alternativeName>
</protein>
<keyword evidence="3 5" id="KW-0689">Ribosomal protein</keyword>
<evidence type="ECO:0000256" key="4">
    <source>
        <dbReference type="ARBA" id="ARBA00023274"/>
    </source>
</evidence>
<dbReference type="PANTHER" id="PTHR33284">
    <property type="entry name" value="RIBOSOMAL PROTEIN L25/GLN-TRNA SYNTHETASE, ANTI-CODON-BINDING DOMAIN-CONTAINING PROTEIN"/>
    <property type="match status" value="1"/>
</dbReference>
<feature type="region of interest" description="Disordered" evidence="6">
    <location>
        <begin position="174"/>
        <end position="215"/>
    </location>
</feature>
<dbReference type="InterPro" id="IPR020056">
    <property type="entry name" value="Rbsml_bL25/Gln-tRNA_synth_N"/>
</dbReference>
<keyword evidence="2 5" id="KW-0694">RNA-binding</keyword>
<organism evidence="9 10">
    <name type="scientific">Pelagirhabdus alkalitolerans</name>
    <dbReference type="NCBI Taxonomy" id="1612202"/>
    <lineage>
        <taxon>Bacteria</taxon>
        <taxon>Bacillati</taxon>
        <taxon>Bacillota</taxon>
        <taxon>Bacilli</taxon>
        <taxon>Bacillales</taxon>
        <taxon>Bacillaceae</taxon>
        <taxon>Pelagirhabdus</taxon>
    </lineage>
</organism>